<keyword evidence="3" id="KW-1185">Reference proteome</keyword>
<dbReference type="InterPro" id="IPR015943">
    <property type="entry name" value="WD40/YVTN_repeat-like_dom_sf"/>
</dbReference>
<organism evidence="2 3">
    <name type="scientific">Thermogemmata fonticola</name>
    <dbReference type="NCBI Taxonomy" id="2755323"/>
    <lineage>
        <taxon>Bacteria</taxon>
        <taxon>Pseudomonadati</taxon>
        <taxon>Planctomycetota</taxon>
        <taxon>Planctomycetia</taxon>
        <taxon>Gemmatales</taxon>
        <taxon>Gemmataceae</taxon>
        <taxon>Thermogemmata</taxon>
    </lineage>
</organism>
<dbReference type="InterPro" id="IPR002372">
    <property type="entry name" value="PQQ_rpt_dom"/>
</dbReference>
<dbReference type="RefSeq" id="WP_194536139.1">
    <property type="nucleotide sequence ID" value="NZ_JACEFB010000001.1"/>
</dbReference>
<sequence length="417" mass="45409">MRSVWFLLGLGIVVVSLASLSSAADWDRFRGPNGSGIADGPLPPIDPAKPLWKTAIPGKGNGSPIVVSGKVYLQSASADGKNRFLICLDAANGKVLWTKTHRGSAAKTHVKNSLASSTPASDGKHIYCVWWDGSGVAIHAYDLEGRELWHTSLGGYVSQHGPGFSPIVHRGMVYANVDDDEHAELIALDAATGERKWIAPRKKERACYSTPFILRRPGHDEELVVGTTHQITAYDPASGQVKWDYTLTWPKGQMPLRVIGHPIYVEDRLIMACGDGSGARYMIALDLSGQTPRKAWELQRGTLPYVPCMLTRDGLLFWIGDHRGSHATCADPRTGKILFSEQIMIKESSASPILMGDRILAIADTGEFVVFKAQREYEELAKGHLGQKVIATPAAADARLYIRGETHLFCFGKTGAP</sequence>
<protein>
    <submittedName>
        <fullName evidence="2">PQQ-like beta-propeller repeat protein</fullName>
    </submittedName>
</protein>
<name>A0A7V8VBD7_9BACT</name>
<evidence type="ECO:0000313" key="2">
    <source>
        <dbReference type="EMBL" id="MBA2224710.1"/>
    </source>
</evidence>
<dbReference type="EMBL" id="JACEFB010000001">
    <property type="protein sequence ID" value="MBA2224710.1"/>
    <property type="molecule type" value="Genomic_DNA"/>
</dbReference>
<dbReference type="Gene3D" id="2.130.10.10">
    <property type="entry name" value="YVTN repeat-like/Quinoprotein amine dehydrogenase"/>
    <property type="match status" value="1"/>
</dbReference>
<dbReference type="AlphaFoldDB" id="A0A7V8VBD7"/>
<dbReference type="PANTHER" id="PTHR34512:SF30">
    <property type="entry name" value="OUTER MEMBRANE PROTEIN ASSEMBLY FACTOR BAMB"/>
    <property type="match status" value="1"/>
</dbReference>
<comment type="caution">
    <text evidence="2">The sequence shown here is derived from an EMBL/GenBank/DDBJ whole genome shotgun (WGS) entry which is preliminary data.</text>
</comment>
<evidence type="ECO:0000313" key="3">
    <source>
        <dbReference type="Proteomes" id="UP000542342"/>
    </source>
</evidence>
<proteinExistence type="predicted"/>
<accession>A0A7V8VBD7</accession>
<dbReference type="SUPFAM" id="SSF50998">
    <property type="entry name" value="Quinoprotein alcohol dehydrogenase-like"/>
    <property type="match status" value="1"/>
</dbReference>
<dbReference type="InterPro" id="IPR011047">
    <property type="entry name" value="Quinoprotein_ADH-like_sf"/>
</dbReference>
<dbReference type="Proteomes" id="UP000542342">
    <property type="component" value="Unassembled WGS sequence"/>
</dbReference>
<dbReference type="PANTHER" id="PTHR34512">
    <property type="entry name" value="CELL SURFACE PROTEIN"/>
    <property type="match status" value="1"/>
</dbReference>
<dbReference type="SMART" id="SM00564">
    <property type="entry name" value="PQQ"/>
    <property type="match status" value="4"/>
</dbReference>
<dbReference type="InterPro" id="IPR018391">
    <property type="entry name" value="PQQ_b-propeller_rpt"/>
</dbReference>
<evidence type="ECO:0000259" key="1">
    <source>
        <dbReference type="Pfam" id="PF13360"/>
    </source>
</evidence>
<dbReference type="Gene3D" id="2.40.10.480">
    <property type="match status" value="1"/>
</dbReference>
<gene>
    <name evidence="2" type="ORF">H0921_00875</name>
</gene>
<reference evidence="2 3" key="1">
    <citation type="submission" date="2020-07" db="EMBL/GenBank/DDBJ databases">
        <title>Thermogemmata thermophila gen. nov., sp. nov., a novel moderate thermophilic planctomycete from a Kamchatka hot spring.</title>
        <authorList>
            <person name="Elcheninov A.G."/>
            <person name="Podosokorskaya O.A."/>
            <person name="Kovaleva O.L."/>
            <person name="Novikov A."/>
            <person name="Bonch-Osmolovskaya E.A."/>
            <person name="Toshchakov S.V."/>
            <person name="Kublanov I.V."/>
        </authorList>
    </citation>
    <scope>NUCLEOTIDE SEQUENCE [LARGE SCALE GENOMIC DNA]</scope>
    <source>
        <strain evidence="2 3">2918</strain>
    </source>
</reference>
<feature type="domain" description="Pyrrolo-quinoline quinone repeat" evidence="1">
    <location>
        <begin position="87"/>
        <end position="339"/>
    </location>
</feature>
<dbReference type="Pfam" id="PF13360">
    <property type="entry name" value="PQQ_2"/>
    <property type="match status" value="1"/>
</dbReference>